<gene>
    <name evidence="1" type="primary">orf62</name>
    <name evidence="1" type="ORF">MpKit2_Mp049</name>
</gene>
<dbReference type="EMBL" id="LC192147">
    <property type="protein sequence ID" value="BBD75185.1"/>
    <property type="molecule type" value="Genomic_DNA"/>
</dbReference>
<name>A0A2Z6DTF2_MARPO</name>
<geneLocation type="mitochondrion" evidence="1"/>
<accession>A0A2Z6DTF2</accession>
<sequence>MSEIAKWLNTRFQLTLIPKENSNTEFVGPCIFREDGDNTKVYLGLEPPYSIPILECKHAYCQNKYRNSEILTIFNHHIMAVEEQEDSSADNLTLSEYY</sequence>
<evidence type="ECO:0000313" key="1">
    <source>
        <dbReference type="EMBL" id="BBD75185.1"/>
    </source>
</evidence>
<keyword evidence="1" id="KW-0496">Mitochondrion</keyword>
<dbReference type="RefSeq" id="YP_009479723.1">
    <property type="nucleotide sequence ID" value="NC_037508.1"/>
</dbReference>
<protein>
    <submittedName>
        <fullName evidence="1">Uncharacterized protein</fullName>
    </submittedName>
</protein>
<organism evidence="1">
    <name type="scientific">Marchantia polymorpha subsp. ruderalis</name>
    <dbReference type="NCBI Taxonomy" id="1480154"/>
    <lineage>
        <taxon>Eukaryota</taxon>
        <taxon>Viridiplantae</taxon>
        <taxon>Streptophyta</taxon>
        <taxon>Embryophyta</taxon>
        <taxon>Marchantiophyta</taxon>
        <taxon>Marchantiopsida</taxon>
        <taxon>Marchantiidae</taxon>
        <taxon>Marchantiales</taxon>
        <taxon>Marchantiaceae</taxon>
        <taxon>Marchantia</taxon>
    </lineage>
</organism>
<reference evidence="1" key="1">
    <citation type="journal article" date="2017" name="Cell">
        <title>Insights into land plant evolution garnered from the Marchantia polymorpha genome.</title>
        <authorList>
            <person name="Bowman J.L."/>
            <person name="Kohchi T."/>
            <person name="Yamato K.T."/>
            <person name="Jenkins J."/>
            <person name="Shu S."/>
            <person name="Ishizaki K."/>
            <person name="Yamaoka S."/>
            <person name="Nishihama R."/>
            <person name="Nakamura Y."/>
            <person name="Berger F."/>
            <person name="Adam C."/>
            <person name="Aki S.S."/>
            <person name="Althoff F."/>
            <person name="Araki T."/>
            <person name="Arteaga-Vazquez M.A."/>
            <person name="Balasubrmanian S."/>
            <person name="Barry K."/>
            <person name="Bauer D."/>
            <person name="Boehm C.R."/>
            <person name="Briginshaw L."/>
            <person name="Caballero-Perez J."/>
            <person name="Catarino B."/>
            <person name="Chen F."/>
            <person name="Chiyoda S."/>
            <person name="Chovatia M."/>
            <person name="Davies K.M."/>
            <person name="Delmans M."/>
            <person name="Demura T."/>
            <person name="Dierschke T."/>
            <person name="Dolan L."/>
            <person name="Dorantes-Acosta A.E."/>
            <person name="Eklund D.M."/>
            <person name="Florent S.N."/>
            <person name="Flores-Sandoval E."/>
            <person name="Fujiyama A."/>
            <person name="Fukuzawa H."/>
            <person name="Galik B."/>
            <person name="Grimanelli D."/>
            <person name="Grimwood J."/>
            <person name="Grossniklaus U."/>
            <person name="Hamada T."/>
            <person name="Haseloff J."/>
            <person name="Hetherington A.J."/>
            <person name="Higo A."/>
            <person name="Hirakawa Y."/>
            <person name="Hundley H.N."/>
            <person name="Ikeda Y."/>
            <person name="Inoue K."/>
            <person name="Inoue S.I."/>
            <person name="Ishida S."/>
            <person name="Jia Q."/>
            <person name="Kakita M."/>
            <person name="Kanazawa T."/>
            <person name="Kawai Y."/>
            <person name="Kawashima T."/>
            <person name="Kennedy M."/>
            <person name="Kinose K."/>
            <person name="Kinoshita T."/>
            <person name="Kohara Y."/>
            <person name="Koide E."/>
            <person name="Komatsu K."/>
            <person name="Kopischke S."/>
            <person name="Kubo M."/>
            <person name="Kyozuka J."/>
            <person name="Lagercrantz U."/>
            <person name="Lin S.S."/>
            <person name="Lindquist E."/>
            <person name="Lipzen A.M."/>
            <person name="Lu C.W."/>
            <person name="De Luna E."/>
            <person name="Martienssen R.A."/>
            <person name="Minamino N."/>
            <person name="Mizutani M."/>
            <person name="Mizutani M."/>
            <person name="Mochizuki N."/>
            <person name="Monte I."/>
            <person name="Mosher R."/>
            <person name="Nagasaki H."/>
            <person name="Nakagami H."/>
            <person name="Naramoto S."/>
            <person name="Nishitani K."/>
            <person name="Ohtani M."/>
            <person name="Okamoto T."/>
            <person name="Okumura M."/>
            <person name="Phillips J."/>
            <person name="Pollak B."/>
            <person name="Reinders A."/>
            <person name="Rovekamp M."/>
            <person name="Sano R."/>
            <person name="Sawa S."/>
            <person name="Schmid M.W."/>
            <person name="Shirakawa M."/>
            <person name="Solano R."/>
            <person name="Spunde A."/>
            <person name="Suetsugu N."/>
            <person name="Sugano S."/>
            <person name="Sugiyama A."/>
            <person name="Sun R."/>
            <person name="Suzuki Y."/>
            <person name="Takenaka M."/>
            <person name="Takezawa D."/>
            <person name="Tomogane H."/>
            <person name="Tsuzuki M."/>
            <person name="Ueda T."/>
            <person name="Umeda M."/>
            <person name="Ward J.M."/>
            <person name="Watanabe Y."/>
            <person name="Yazaki K."/>
            <person name="Yokoyama R."/>
            <person name="Yoshitake Y."/>
            <person name="Yotsui I."/>
            <person name="Zachgo S."/>
            <person name="Schmutz J."/>
        </authorList>
    </citation>
    <scope>NUCLEOTIDE SEQUENCE</scope>
    <source>
        <strain evidence="1">Kitashirakawa-2</strain>
    </source>
</reference>
<dbReference type="AlphaFoldDB" id="A0A2Z6DTF2"/>
<dbReference type="GeneID" id="36495469"/>
<proteinExistence type="predicted"/>